<gene>
    <name evidence="1" type="ORF">ACFPFX_38390</name>
</gene>
<keyword evidence="2" id="KW-1185">Reference proteome</keyword>
<name>A0ABV9V0E7_9ACTN</name>
<evidence type="ECO:0000313" key="1">
    <source>
        <dbReference type="EMBL" id="MFC4962168.1"/>
    </source>
</evidence>
<evidence type="ECO:0000313" key="2">
    <source>
        <dbReference type="Proteomes" id="UP001595834"/>
    </source>
</evidence>
<proteinExistence type="predicted"/>
<organism evidence="1 2">
    <name type="scientific">Streptomyces mauvecolor</name>
    <dbReference type="NCBI Taxonomy" id="58345"/>
    <lineage>
        <taxon>Bacteria</taxon>
        <taxon>Bacillati</taxon>
        <taxon>Actinomycetota</taxon>
        <taxon>Actinomycetes</taxon>
        <taxon>Kitasatosporales</taxon>
        <taxon>Streptomycetaceae</taxon>
        <taxon>Streptomyces</taxon>
    </lineage>
</organism>
<dbReference type="EMBL" id="JBHSIZ010000057">
    <property type="protein sequence ID" value="MFC4962168.1"/>
    <property type="molecule type" value="Genomic_DNA"/>
</dbReference>
<dbReference type="Proteomes" id="UP001595834">
    <property type="component" value="Unassembled WGS sequence"/>
</dbReference>
<protein>
    <submittedName>
        <fullName evidence="1">Uncharacterized protein</fullName>
    </submittedName>
</protein>
<comment type="caution">
    <text evidence="1">The sequence shown here is derived from an EMBL/GenBank/DDBJ whole genome shotgun (WGS) entry which is preliminary data.</text>
</comment>
<reference evidence="2" key="1">
    <citation type="journal article" date="2019" name="Int. J. Syst. Evol. Microbiol.">
        <title>The Global Catalogue of Microorganisms (GCM) 10K type strain sequencing project: providing services to taxonomists for standard genome sequencing and annotation.</title>
        <authorList>
            <consortium name="The Broad Institute Genomics Platform"/>
            <consortium name="The Broad Institute Genome Sequencing Center for Infectious Disease"/>
            <person name="Wu L."/>
            <person name="Ma J."/>
        </authorList>
    </citation>
    <scope>NUCLEOTIDE SEQUENCE [LARGE SCALE GENOMIC DNA]</scope>
    <source>
        <strain evidence="2">CCM 7224</strain>
    </source>
</reference>
<accession>A0ABV9V0E7</accession>
<dbReference type="RefSeq" id="WP_344379847.1">
    <property type="nucleotide sequence ID" value="NZ_BAAASQ010000031.1"/>
</dbReference>
<sequence>MELERIRPLVLRGTFHAYELAALIAAARYVVESAPAEIPTEALDQLNQLLTDYEHHVRNLTPQPHQHH</sequence>